<evidence type="ECO:0000313" key="5">
    <source>
        <dbReference type="EMBL" id="KFX46345.1"/>
    </source>
</evidence>
<sequence length="405" mass="45980">MCWYEEYNEPSTSIRVIQRRRVYRELPSSTYSYLYSSPSYRILTRSPSPSPRYSGSSYTTITRTQRHTRSYDAIPERHEAQPTSYIEYRRRGADGRYMNVRVIERNRSISIRSVKKDGKQDKSSNRHRFSMTTLRGYQQPELSKKLFRIIKNENIIISAYESAGRERGLIASQLSEWGEATGDDSVSDISDKLGVLLSEIGEQEDIFAQSLEEYRGVLKQIRNMEGSVQPSRDSRNKISDEIQKLKYKDQSHPKIVTLEQELVRAEAQNLVAEAQLSNVTRQKFKEAFDVHTAAIIERAEKQIILAQHARRLINILDDTPIVPGDASKHYDQGTAARDVLNDAENDLRAWEPSMCPITIHANEAGKQEAAPTANGVEATEHETHHRVGHEAVATDANQSATIAAA</sequence>
<dbReference type="FunFam" id="1.20.1270.60:FF:000005">
    <property type="entry name" value="Sphingolipid long chain base-responsive pil1"/>
    <property type="match status" value="1"/>
</dbReference>
<dbReference type="GO" id="GO:0036286">
    <property type="term" value="C:eisosome filament"/>
    <property type="evidence" value="ECO:0007669"/>
    <property type="project" value="TreeGrafter"/>
</dbReference>
<keyword evidence="2" id="KW-0175">Coiled coil</keyword>
<dbReference type="Gene3D" id="1.20.1270.60">
    <property type="entry name" value="Arfaptin homology (AH) domain/BAR domain"/>
    <property type="match status" value="1"/>
</dbReference>
<keyword evidence="1" id="KW-0597">Phosphoprotein</keyword>
<reference evidence="4" key="2">
    <citation type="journal article" date="2014" name="PLoS Genet.">
        <title>Signature gene expression reveals novel clues to the molecular mechanisms of dimorphic transition in Penicillium marneffei.</title>
        <authorList>
            <person name="Yang E."/>
            <person name="Wang G."/>
            <person name="Cai J."/>
            <person name="Woo P.C."/>
            <person name="Lau S.K."/>
            <person name="Yuen K.-Y."/>
            <person name="Chow W.-N."/>
            <person name="Lin X."/>
        </authorList>
    </citation>
    <scope>NUCLEOTIDE SEQUENCE</scope>
    <source>
        <strain evidence="4">PM1</strain>
    </source>
</reference>
<dbReference type="PANTHER" id="PTHR31962:SF4">
    <property type="entry name" value="PRIMARY COMPONENT OF EISOSOMES (EUROFUNG)"/>
    <property type="match status" value="1"/>
</dbReference>
<dbReference type="GO" id="GO:0005886">
    <property type="term" value="C:plasma membrane"/>
    <property type="evidence" value="ECO:0007669"/>
    <property type="project" value="TreeGrafter"/>
</dbReference>
<proteinExistence type="predicted"/>
<dbReference type="GO" id="GO:0008289">
    <property type="term" value="F:lipid binding"/>
    <property type="evidence" value="ECO:0007669"/>
    <property type="project" value="TreeGrafter"/>
</dbReference>
<evidence type="ECO:0000313" key="4">
    <source>
        <dbReference type="EMBL" id="KFX44071.1"/>
    </source>
</evidence>
<evidence type="ECO:0000256" key="3">
    <source>
        <dbReference type="SAM" id="MobiDB-lite"/>
    </source>
</evidence>
<dbReference type="GO" id="GO:0070941">
    <property type="term" value="P:eisosome assembly"/>
    <property type="evidence" value="ECO:0007669"/>
    <property type="project" value="TreeGrafter"/>
</dbReference>
<name>A0A093V2E6_TALMA</name>
<feature type="compositionally biased region" description="Polar residues" evidence="3">
    <location>
        <begin position="395"/>
        <end position="405"/>
    </location>
</feature>
<dbReference type="InterPro" id="IPR027267">
    <property type="entry name" value="AH/BAR_dom_sf"/>
</dbReference>
<protein>
    <submittedName>
        <fullName evidence="5">Sphingolipid long chain base-responsive protein LSP1</fullName>
    </submittedName>
</protein>
<evidence type="ECO:0000256" key="2">
    <source>
        <dbReference type="SAM" id="Coils"/>
    </source>
</evidence>
<dbReference type="Pfam" id="PF13805">
    <property type="entry name" value="Pil1"/>
    <property type="match status" value="1"/>
</dbReference>
<reference evidence="5" key="1">
    <citation type="journal article" date="2014" name="PLoS Genet.">
        <title>Signature Gene Expression Reveals Novel Clues to the Molecular Mechanisms of Dimorphic Transition in Penicillium marneffei.</title>
        <authorList>
            <person name="Yang E."/>
            <person name="Wang G."/>
            <person name="Cai J."/>
            <person name="Woo P.C."/>
            <person name="Lau S.K."/>
            <person name="Yuen K.-Y."/>
            <person name="Chow W.-N."/>
            <person name="Lin X."/>
        </authorList>
    </citation>
    <scope>NUCLEOTIDE SEQUENCE [LARGE SCALE GENOMIC DNA]</scope>
    <source>
        <strain evidence="5">PM1</strain>
    </source>
</reference>
<dbReference type="HOGENOM" id="CLU_046464_1_0_1"/>
<dbReference type="InterPro" id="IPR028245">
    <property type="entry name" value="PIL1/LSP1"/>
</dbReference>
<dbReference type="GO" id="GO:0006897">
    <property type="term" value="P:endocytosis"/>
    <property type="evidence" value="ECO:0007669"/>
    <property type="project" value="TreeGrafter"/>
</dbReference>
<accession>A0A093V2E6</accession>
<feature type="coiled-coil region" evidence="2">
    <location>
        <begin position="255"/>
        <end position="282"/>
    </location>
</feature>
<feature type="region of interest" description="Disordered" evidence="3">
    <location>
        <begin position="382"/>
        <end position="405"/>
    </location>
</feature>
<dbReference type="AlphaFoldDB" id="A0A093V2E6"/>
<gene>
    <name evidence="5" type="ORF">GQ26_0190880</name>
    <name evidence="4" type="ORF">GQ26_0300040</name>
</gene>
<comment type="caution">
    <text evidence="5">The sequence shown here is derived from an EMBL/GenBank/DDBJ whole genome shotgun (WGS) entry which is preliminary data.</text>
</comment>
<evidence type="ECO:0000256" key="1">
    <source>
        <dbReference type="ARBA" id="ARBA00022553"/>
    </source>
</evidence>
<organism evidence="5">
    <name type="scientific">Talaromyces marneffei PM1</name>
    <dbReference type="NCBI Taxonomy" id="1077442"/>
    <lineage>
        <taxon>Eukaryota</taxon>
        <taxon>Fungi</taxon>
        <taxon>Dikarya</taxon>
        <taxon>Ascomycota</taxon>
        <taxon>Pezizomycotina</taxon>
        <taxon>Eurotiomycetes</taxon>
        <taxon>Eurotiomycetidae</taxon>
        <taxon>Eurotiales</taxon>
        <taxon>Trichocomaceae</taxon>
        <taxon>Talaromyces</taxon>
        <taxon>Talaromyces sect. Talaromyces</taxon>
    </lineage>
</organism>
<dbReference type="EMBL" id="JPOX01000019">
    <property type="protein sequence ID" value="KFX46345.1"/>
    <property type="molecule type" value="Genomic_DNA"/>
</dbReference>
<dbReference type="EMBL" id="JPOX01000030">
    <property type="protein sequence ID" value="KFX44071.1"/>
    <property type="molecule type" value="Genomic_DNA"/>
</dbReference>
<dbReference type="PANTHER" id="PTHR31962">
    <property type="entry name" value="SPHINGOLIPID LONG CHAIN BASE-RESPONSIVE PROTEIN PIL1"/>
    <property type="match status" value="1"/>
</dbReference>